<dbReference type="GO" id="GO:0016757">
    <property type="term" value="F:glycosyltransferase activity"/>
    <property type="evidence" value="ECO:0007669"/>
    <property type="project" value="InterPro"/>
</dbReference>
<sequence>MRTMTVVLPQTQGKRVKSIAFNMLFIDKSPLSGPGYYAVQTFYEMAALVAKRDDISLTAFVQRSAVFHFPTSCHHLLHVVDDIPGGRIARVFWEQVRLPFITREVRIDLLFSPGFVSPFWGSRYFVACIHDMYYAVIPGLIDTWQRRYWKTFIPLTVRRCQRLIAVSTQTASDLVRVLPPAKGKVRVTKLASRLSPSLEIADPTVAQPYILMVANLTANKNVETILRALKIINRRGHELRMVHVGRDPDNRLAESPVVALGKVSDEVLSGLYCNALAVVNASLYEGFGMPAVEAQAMGAPLISSNHPALLEAAGADGALFYDPRDSEQLAAHIISLLVNPNLRSSLRERGMQNAATMSWTKVAQQTLSVFDEVLT</sequence>
<organism evidence="4 5">
    <name type="scientific">Sphingomonas aerolata</name>
    <dbReference type="NCBI Taxonomy" id="185951"/>
    <lineage>
        <taxon>Bacteria</taxon>
        <taxon>Pseudomonadati</taxon>
        <taxon>Pseudomonadota</taxon>
        <taxon>Alphaproteobacteria</taxon>
        <taxon>Sphingomonadales</taxon>
        <taxon>Sphingomonadaceae</taxon>
        <taxon>Sphingomonas</taxon>
    </lineage>
</organism>
<dbReference type="Pfam" id="PF13439">
    <property type="entry name" value="Glyco_transf_4"/>
    <property type="match status" value="1"/>
</dbReference>
<feature type="domain" description="Glycosyl transferase family 1" evidence="2">
    <location>
        <begin position="207"/>
        <end position="350"/>
    </location>
</feature>
<dbReference type="Gene3D" id="3.40.50.2000">
    <property type="entry name" value="Glycogen Phosphorylase B"/>
    <property type="match status" value="1"/>
</dbReference>
<dbReference type="PANTHER" id="PTHR46401">
    <property type="entry name" value="GLYCOSYLTRANSFERASE WBBK-RELATED"/>
    <property type="match status" value="1"/>
</dbReference>
<reference evidence="4 5" key="1">
    <citation type="submission" date="2018-04" db="EMBL/GenBank/DDBJ databases">
        <title>Genomic Encyclopedia of Type Strains, Phase III (KMG-III): the genomes of soil and plant-associated and newly described type strains.</title>
        <authorList>
            <person name="Whitman W."/>
        </authorList>
    </citation>
    <scope>NUCLEOTIDE SEQUENCE [LARGE SCALE GENOMIC DNA]</scope>
    <source>
        <strain evidence="4 5">NW12</strain>
    </source>
</reference>
<dbReference type="SUPFAM" id="SSF53756">
    <property type="entry name" value="UDP-Glycosyltransferase/glycogen phosphorylase"/>
    <property type="match status" value="1"/>
</dbReference>
<evidence type="ECO:0000313" key="5">
    <source>
        <dbReference type="Proteomes" id="UP000240996"/>
    </source>
</evidence>
<evidence type="ECO:0000259" key="2">
    <source>
        <dbReference type="Pfam" id="PF00534"/>
    </source>
</evidence>
<dbReference type="PANTHER" id="PTHR46401:SF2">
    <property type="entry name" value="GLYCOSYLTRANSFERASE WBBK-RELATED"/>
    <property type="match status" value="1"/>
</dbReference>
<dbReference type="GO" id="GO:0009103">
    <property type="term" value="P:lipopolysaccharide biosynthetic process"/>
    <property type="evidence" value="ECO:0007669"/>
    <property type="project" value="TreeGrafter"/>
</dbReference>
<dbReference type="EMBL" id="PZZN01000001">
    <property type="protein sequence ID" value="PTM47979.1"/>
    <property type="molecule type" value="Genomic_DNA"/>
</dbReference>
<dbReference type="Pfam" id="PF00534">
    <property type="entry name" value="Glycos_transf_1"/>
    <property type="match status" value="1"/>
</dbReference>
<keyword evidence="5" id="KW-1185">Reference proteome</keyword>
<evidence type="ECO:0000256" key="1">
    <source>
        <dbReference type="ARBA" id="ARBA00022679"/>
    </source>
</evidence>
<dbReference type="AlphaFoldDB" id="A0A2T4YVZ6"/>
<feature type="domain" description="Glycosyltransferase subfamily 4-like N-terminal" evidence="3">
    <location>
        <begin position="74"/>
        <end position="187"/>
    </location>
</feature>
<proteinExistence type="predicted"/>
<accession>A0A2T4YVZ6</accession>
<dbReference type="InterPro" id="IPR028098">
    <property type="entry name" value="Glyco_trans_4-like_N"/>
</dbReference>
<keyword evidence="1 4" id="KW-0808">Transferase</keyword>
<dbReference type="Proteomes" id="UP000240996">
    <property type="component" value="Unassembled WGS sequence"/>
</dbReference>
<gene>
    <name evidence="4" type="ORF">C8J24_1386</name>
</gene>
<name>A0A2T4YVZ6_9SPHN</name>
<comment type="caution">
    <text evidence="4">The sequence shown here is derived from an EMBL/GenBank/DDBJ whole genome shotgun (WGS) entry which is preliminary data.</text>
</comment>
<evidence type="ECO:0000259" key="3">
    <source>
        <dbReference type="Pfam" id="PF13439"/>
    </source>
</evidence>
<dbReference type="CDD" id="cd03809">
    <property type="entry name" value="GT4_MtfB-like"/>
    <property type="match status" value="1"/>
</dbReference>
<dbReference type="InterPro" id="IPR001296">
    <property type="entry name" value="Glyco_trans_1"/>
</dbReference>
<protein>
    <submittedName>
        <fullName evidence="4">Glycosyltransferase involved in cell wall biosynthesis</fullName>
    </submittedName>
</protein>
<evidence type="ECO:0000313" key="4">
    <source>
        <dbReference type="EMBL" id="PTM47979.1"/>
    </source>
</evidence>